<accession>A0AAD6VQD1</accession>
<dbReference type="EMBL" id="JARJCW010000010">
    <property type="protein sequence ID" value="KAJ7219947.1"/>
    <property type="molecule type" value="Genomic_DNA"/>
</dbReference>
<evidence type="ECO:0000313" key="2">
    <source>
        <dbReference type="EMBL" id="KAJ7219947.1"/>
    </source>
</evidence>
<evidence type="ECO:0000313" key="3">
    <source>
        <dbReference type="Proteomes" id="UP001219525"/>
    </source>
</evidence>
<dbReference type="Proteomes" id="UP001219525">
    <property type="component" value="Unassembled WGS sequence"/>
</dbReference>
<gene>
    <name evidence="2" type="ORF">GGX14DRAFT_355152</name>
</gene>
<protein>
    <submittedName>
        <fullName evidence="2">Uncharacterized protein</fullName>
    </submittedName>
</protein>
<keyword evidence="3" id="KW-1185">Reference proteome</keyword>
<dbReference type="AlphaFoldDB" id="A0AAD6VQD1"/>
<name>A0AAD6VQD1_9AGAR</name>
<proteinExistence type="predicted"/>
<comment type="caution">
    <text evidence="2">The sequence shown here is derived from an EMBL/GenBank/DDBJ whole genome shotgun (WGS) entry which is preliminary data.</text>
</comment>
<reference evidence="2" key="1">
    <citation type="submission" date="2023-03" db="EMBL/GenBank/DDBJ databases">
        <title>Massive genome expansion in bonnet fungi (Mycena s.s.) driven by repeated elements and novel gene families across ecological guilds.</title>
        <authorList>
            <consortium name="Lawrence Berkeley National Laboratory"/>
            <person name="Harder C.B."/>
            <person name="Miyauchi S."/>
            <person name="Viragh M."/>
            <person name="Kuo A."/>
            <person name="Thoen E."/>
            <person name="Andreopoulos B."/>
            <person name="Lu D."/>
            <person name="Skrede I."/>
            <person name="Drula E."/>
            <person name="Henrissat B."/>
            <person name="Morin E."/>
            <person name="Kohler A."/>
            <person name="Barry K."/>
            <person name="LaButti K."/>
            <person name="Morin E."/>
            <person name="Salamov A."/>
            <person name="Lipzen A."/>
            <person name="Mereny Z."/>
            <person name="Hegedus B."/>
            <person name="Baldrian P."/>
            <person name="Stursova M."/>
            <person name="Weitz H."/>
            <person name="Taylor A."/>
            <person name="Grigoriev I.V."/>
            <person name="Nagy L.G."/>
            <person name="Martin F."/>
            <person name="Kauserud H."/>
        </authorList>
    </citation>
    <scope>NUCLEOTIDE SEQUENCE</scope>
    <source>
        <strain evidence="2">9144</strain>
    </source>
</reference>
<sequence>EHVFVYDNATTHRKQADDALSARKMPKSTPVPYKSGKNAGKMRPNFLVKRIAKSTDGKPIYKPDGTLLKEKIPMTGATFADGHPQSLYFENGPQAGMFKGMESILIEHGYNVKGKRAECPNFNCAQAADGQHGDCCMRQEVSRSWIGPAINDTCSEGGPKYLVLLCAQTINQRPARTVSCACPIDHTAPKSHGIPAHWL</sequence>
<organism evidence="2 3">
    <name type="scientific">Mycena pura</name>
    <dbReference type="NCBI Taxonomy" id="153505"/>
    <lineage>
        <taxon>Eukaryota</taxon>
        <taxon>Fungi</taxon>
        <taxon>Dikarya</taxon>
        <taxon>Basidiomycota</taxon>
        <taxon>Agaricomycotina</taxon>
        <taxon>Agaricomycetes</taxon>
        <taxon>Agaricomycetidae</taxon>
        <taxon>Agaricales</taxon>
        <taxon>Marasmiineae</taxon>
        <taxon>Mycenaceae</taxon>
        <taxon>Mycena</taxon>
    </lineage>
</organism>
<feature type="non-terminal residue" evidence="2">
    <location>
        <position position="1"/>
    </location>
</feature>
<feature type="region of interest" description="Disordered" evidence="1">
    <location>
        <begin position="15"/>
        <end position="39"/>
    </location>
</feature>
<evidence type="ECO:0000256" key="1">
    <source>
        <dbReference type="SAM" id="MobiDB-lite"/>
    </source>
</evidence>